<dbReference type="SUPFAM" id="SSF50249">
    <property type="entry name" value="Nucleic acid-binding proteins"/>
    <property type="match status" value="1"/>
</dbReference>
<dbReference type="GO" id="GO:0005694">
    <property type="term" value="C:chromosome"/>
    <property type="evidence" value="ECO:0007669"/>
    <property type="project" value="UniProtKB-ARBA"/>
</dbReference>
<dbReference type="GO" id="GO:0003677">
    <property type="term" value="F:DNA binding"/>
    <property type="evidence" value="ECO:0007669"/>
    <property type="project" value="UniProtKB-KW"/>
</dbReference>
<dbReference type="GO" id="GO:0000724">
    <property type="term" value="P:double-strand break repair via homologous recombination"/>
    <property type="evidence" value="ECO:0007669"/>
    <property type="project" value="TreeGrafter"/>
</dbReference>
<protein>
    <submittedName>
        <fullName evidence="2">SOSS complex subunit B1</fullName>
    </submittedName>
</protein>
<evidence type="ECO:0000256" key="1">
    <source>
        <dbReference type="ARBA" id="ARBA00023125"/>
    </source>
</evidence>
<dbReference type="AlphaFoldDB" id="A0A6G1SJV9"/>
<dbReference type="GO" id="GO:0010212">
    <property type="term" value="P:response to ionizing radiation"/>
    <property type="evidence" value="ECO:0007669"/>
    <property type="project" value="TreeGrafter"/>
</dbReference>
<reference evidence="2" key="1">
    <citation type="submission" date="2018-10" db="EMBL/GenBank/DDBJ databases">
        <title>Transcriptome assembly of Aceria tosichella (Wheat curl mite) Type 2.</title>
        <authorList>
            <person name="Scully E.D."/>
            <person name="Geib S.M."/>
            <person name="Palmer N.A."/>
            <person name="Gupta A.K."/>
            <person name="Sarath G."/>
            <person name="Tatineni S."/>
        </authorList>
    </citation>
    <scope>NUCLEOTIDE SEQUENCE</scope>
    <source>
        <strain evidence="2">LincolnNE</strain>
    </source>
</reference>
<evidence type="ECO:0000313" key="2">
    <source>
        <dbReference type="EMBL" id="MDE50804.1"/>
    </source>
</evidence>
<sequence>MPSSDPASDTTPIKDLKVGMRNFSVYVIFLEVNPRTTISKEGVEIRTCKVADKTACINFTIMGSDVGSYVQPGDICKITKCYVSNYKGSPTLYMAKSGSLLKYSEFSLVFNESLNISEPVPNSIQPSGSVPVVDIE</sequence>
<keyword evidence="1" id="KW-0238">DNA-binding</keyword>
<dbReference type="FunFam" id="2.40.50.140:FF:000072">
    <property type="entry name" value="SOSS complex subunit B2"/>
    <property type="match status" value="1"/>
</dbReference>
<dbReference type="InterPro" id="IPR051231">
    <property type="entry name" value="SOSS-B"/>
</dbReference>
<dbReference type="InterPro" id="IPR012340">
    <property type="entry name" value="NA-bd_OB-fold"/>
</dbReference>
<accession>A0A6G1SJV9</accession>
<dbReference type="EMBL" id="GGYP01006033">
    <property type="protein sequence ID" value="MDE50804.1"/>
    <property type="molecule type" value="Transcribed_RNA"/>
</dbReference>
<dbReference type="PANTHER" id="PTHR13356:SF0">
    <property type="entry name" value="SOSS COMPLEX SUBUNIT B HOMOLOG"/>
    <property type="match status" value="1"/>
</dbReference>
<dbReference type="Gene3D" id="2.40.50.140">
    <property type="entry name" value="Nucleic acid-binding proteins"/>
    <property type="match status" value="1"/>
</dbReference>
<dbReference type="CDD" id="cd04491">
    <property type="entry name" value="SoSSB_OBF"/>
    <property type="match status" value="1"/>
</dbReference>
<dbReference type="PANTHER" id="PTHR13356">
    <property type="entry name" value="OB FOLD NUCLEIC ACID BINDING PROTEIN-RELATED"/>
    <property type="match status" value="1"/>
</dbReference>
<proteinExistence type="predicted"/>
<organism evidence="2">
    <name type="scientific">Aceria tosichella</name>
    <name type="common">wheat curl mite</name>
    <dbReference type="NCBI Taxonomy" id="561515"/>
    <lineage>
        <taxon>Eukaryota</taxon>
        <taxon>Metazoa</taxon>
        <taxon>Ecdysozoa</taxon>
        <taxon>Arthropoda</taxon>
        <taxon>Chelicerata</taxon>
        <taxon>Arachnida</taxon>
        <taxon>Acari</taxon>
        <taxon>Acariformes</taxon>
        <taxon>Trombidiformes</taxon>
        <taxon>Prostigmata</taxon>
        <taxon>Eupodina</taxon>
        <taxon>Eriophyoidea</taxon>
        <taxon>Eriophyidae</taxon>
        <taxon>Eriophyinae</taxon>
        <taxon>Aceriini</taxon>
        <taxon>Aceria</taxon>
    </lineage>
</organism>
<dbReference type="GO" id="GO:0070876">
    <property type="term" value="C:SOSS complex"/>
    <property type="evidence" value="ECO:0007669"/>
    <property type="project" value="TreeGrafter"/>
</dbReference>
<gene>
    <name evidence="2" type="primary">obfc2b</name>
    <name evidence="2" type="ORF">g.14844</name>
</gene>
<name>A0A6G1SJV9_9ACAR</name>
<dbReference type="GO" id="GO:0044818">
    <property type="term" value="P:mitotic G2/M transition checkpoint"/>
    <property type="evidence" value="ECO:0007669"/>
    <property type="project" value="TreeGrafter"/>
</dbReference>